<dbReference type="InterPro" id="IPR036390">
    <property type="entry name" value="WH_DNA-bd_sf"/>
</dbReference>
<dbReference type="Proteomes" id="UP000076603">
    <property type="component" value="Unassembled WGS sequence"/>
</dbReference>
<dbReference type="Gene3D" id="1.20.120.530">
    <property type="entry name" value="GntR ligand-binding domain-like"/>
    <property type="match status" value="1"/>
</dbReference>
<name>A0A162SX20_9CLOT</name>
<keyword evidence="3" id="KW-0804">Transcription</keyword>
<evidence type="ECO:0000259" key="5">
    <source>
        <dbReference type="PROSITE" id="PS50949"/>
    </source>
</evidence>
<gene>
    <name evidence="6" type="primary">mcbR_1</name>
    <name evidence="6" type="ORF">CLMAG_17830</name>
</gene>
<dbReference type="GO" id="GO:0003700">
    <property type="term" value="F:DNA-binding transcription factor activity"/>
    <property type="evidence" value="ECO:0007669"/>
    <property type="project" value="InterPro"/>
</dbReference>
<dbReference type="InterPro" id="IPR036388">
    <property type="entry name" value="WH-like_DNA-bd_sf"/>
</dbReference>
<evidence type="ECO:0000313" key="7">
    <source>
        <dbReference type="Proteomes" id="UP000076603"/>
    </source>
</evidence>
<dbReference type="Gene3D" id="1.10.10.10">
    <property type="entry name" value="Winged helix-like DNA-binding domain superfamily/Winged helix DNA-binding domain"/>
    <property type="match status" value="1"/>
</dbReference>
<dbReference type="PATRIC" id="fig|1121326.3.peg.1765"/>
<feature type="coiled-coil region" evidence="4">
    <location>
        <begin position="152"/>
        <end position="204"/>
    </location>
</feature>
<evidence type="ECO:0000313" key="6">
    <source>
        <dbReference type="EMBL" id="KZL91977.1"/>
    </source>
</evidence>
<dbReference type="SUPFAM" id="SSF46785">
    <property type="entry name" value="Winged helix' DNA-binding domain"/>
    <property type="match status" value="1"/>
</dbReference>
<dbReference type="STRING" id="1121326.CLMAG_17830"/>
<dbReference type="EMBL" id="LWAE01000002">
    <property type="protein sequence ID" value="KZL91977.1"/>
    <property type="molecule type" value="Genomic_DNA"/>
</dbReference>
<keyword evidence="1" id="KW-0805">Transcription regulation</keyword>
<sequence>MNQLFEKIETTDLRPIREIVLERLRRAIIEGTLEPGDRLVETYIAENMGVSRTPVREAFRQLEIEGLAENVPRKGTIVKGISKKDILEIYEIREMLEGLSARLACANISKEQIEELKHKISKMGQLIDSRDSTEYWKLHGEFHNIIQHVSGNKRLIDQMKQINEYLADLRTRTLVMDKRRSGAMEEHKKLIKAFEEKDEMLAEKIGREHVINGRDFLFKETKFL</sequence>
<dbReference type="SMART" id="SM00895">
    <property type="entry name" value="FCD"/>
    <property type="match status" value="1"/>
</dbReference>
<dbReference type="InterPro" id="IPR011711">
    <property type="entry name" value="GntR_C"/>
</dbReference>
<dbReference type="RefSeq" id="WP_066621023.1">
    <property type="nucleotide sequence ID" value="NZ_FQXL01000004.1"/>
</dbReference>
<dbReference type="CDD" id="cd07377">
    <property type="entry name" value="WHTH_GntR"/>
    <property type="match status" value="1"/>
</dbReference>
<dbReference type="PROSITE" id="PS50949">
    <property type="entry name" value="HTH_GNTR"/>
    <property type="match status" value="1"/>
</dbReference>
<evidence type="ECO:0000256" key="1">
    <source>
        <dbReference type="ARBA" id="ARBA00023015"/>
    </source>
</evidence>
<evidence type="ECO:0000256" key="4">
    <source>
        <dbReference type="SAM" id="Coils"/>
    </source>
</evidence>
<dbReference type="GO" id="GO:0003677">
    <property type="term" value="F:DNA binding"/>
    <property type="evidence" value="ECO:0007669"/>
    <property type="project" value="UniProtKB-KW"/>
</dbReference>
<feature type="domain" description="HTH gntR-type" evidence="5">
    <location>
        <begin position="14"/>
        <end position="81"/>
    </location>
</feature>
<evidence type="ECO:0000256" key="3">
    <source>
        <dbReference type="ARBA" id="ARBA00023163"/>
    </source>
</evidence>
<proteinExistence type="predicted"/>
<keyword evidence="7" id="KW-1185">Reference proteome</keyword>
<dbReference type="InterPro" id="IPR000524">
    <property type="entry name" value="Tscrpt_reg_HTH_GntR"/>
</dbReference>
<dbReference type="PANTHER" id="PTHR43537">
    <property type="entry name" value="TRANSCRIPTIONAL REGULATOR, GNTR FAMILY"/>
    <property type="match status" value="1"/>
</dbReference>
<dbReference type="AlphaFoldDB" id="A0A162SX20"/>
<keyword evidence="2" id="KW-0238">DNA-binding</keyword>
<dbReference type="Pfam" id="PF07729">
    <property type="entry name" value="FCD"/>
    <property type="match status" value="1"/>
</dbReference>
<protein>
    <submittedName>
        <fullName evidence="6">HTH-type transcriptional regulator McbR</fullName>
    </submittedName>
</protein>
<evidence type="ECO:0000256" key="2">
    <source>
        <dbReference type="ARBA" id="ARBA00023125"/>
    </source>
</evidence>
<keyword evidence="4" id="KW-0175">Coiled coil</keyword>
<organism evidence="6 7">
    <name type="scientific">Clostridium magnum DSM 2767</name>
    <dbReference type="NCBI Taxonomy" id="1121326"/>
    <lineage>
        <taxon>Bacteria</taxon>
        <taxon>Bacillati</taxon>
        <taxon>Bacillota</taxon>
        <taxon>Clostridia</taxon>
        <taxon>Eubacteriales</taxon>
        <taxon>Clostridiaceae</taxon>
        <taxon>Clostridium</taxon>
    </lineage>
</organism>
<comment type="caution">
    <text evidence="6">The sequence shown here is derived from an EMBL/GenBank/DDBJ whole genome shotgun (WGS) entry which is preliminary data.</text>
</comment>
<dbReference type="PANTHER" id="PTHR43537:SF24">
    <property type="entry name" value="GLUCONATE OPERON TRANSCRIPTIONAL REPRESSOR"/>
    <property type="match status" value="1"/>
</dbReference>
<accession>A0A162SX20</accession>
<reference evidence="6 7" key="1">
    <citation type="submission" date="2016-04" db="EMBL/GenBank/DDBJ databases">
        <title>Genome sequence of Clostridium magnum DSM 2767.</title>
        <authorList>
            <person name="Poehlein A."/>
            <person name="Uhlig R."/>
            <person name="Fischer R."/>
            <person name="Bahl H."/>
            <person name="Daniel R."/>
        </authorList>
    </citation>
    <scope>NUCLEOTIDE SEQUENCE [LARGE SCALE GENOMIC DNA]</scope>
    <source>
        <strain evidence="6 7">DSM 2767</strain>
    </source>
</reference>
<dbReference type="OrthoDB" id="9781630at2"/>
<dbReference type="Pfam" id="PF00392">
    <property type="entry name" value="GntR"/>
    <property type="match status" value="1"/>
</dbReference>
<dbReference type="InterPro" id="IPR008920">
    <property type="entry name" value="TF_FadR/GntR_C"/>
</dbReference>
<dbReference type="SUPFAM" id="SSF48008">
    <property type="entry name" value="GntR ligand-binding domain-like"/>
    <property type="match status" value="1"/>
</dbReference>
<dbReference type="SMART" id="SM00345">
    <property type="entry name" value="HTH_GNTR"/>
    <property type="match status" value="1"/>
</dbReference>